<dbReference type="Proteomes" id="UP000295724">
    <property type="component" value="Unassembled WGS sequence"/>
</dbReference>
<protein>
    <recommendedName>
        <fullName evidence="4">DUF2891 family protein</fullName>
    </recommendedName>
</protein>
<gene>
    <name evidence="2" type="ORF">C8D91_1108</name>
</gene>
<sequence>MKLTKNIILFAAALLCNFCLSQAADIKEGMLLALQQDQQHRSQLNTLKNQQQNVGLIKQLEQAQNNLDQDNLKFLDQVINQLGHWPGINDVGENAAKIGLILFKRSDLNRQASYLPLIYTEVQNHNIPATWYSELYDHHLMMKNLPQNFGHLLVKSTHSEQQFLYPIQSIEQVNKNRKILGLTPLKEMLGTKNWLLRAKGEVNRNHELVPAEQLMQIADLALTCLDQIYPNSIKHILNHADDAAVPDQLYPAFFGCFDWHSSVHGHWLLVRAAKLFPNHEKTPVFIERLAAHFTAEKLKSELDYFQQSGRAGFERPYGLAWFLQLYAEIHDWQHPSAQAWLLNMQPLKNHIVQQLTSWVPKLAYPIRSGEHSQTAFAFGLAYDYAKITEDHVFSDLLEQQVNRLYLDDRKCPINYEPSGHDFLSPCLAEADLMRRVLSQQDYSKWLKRFLPGIKKGSRWLKIAQVTDRVDGKLAHLDGLNIARAWMLEGMAFALPKKDKRQQLLLKLADKHAESGLAAVTGEHYSGGHWLGSFATYYLTQSGLN</sequence>
<organism evidence="2 3">
    <name type="scientific">Marinicella litoralis</name>
    <dbReference type="NCBI Taxonomy" id="644220"/>
    <lineage>
        <taxon>Bacteria</taxon>
        <taxon>Pseudomonadati</taxon>
        <taxon>Pseudomonadota</taxon>
        <taxon>Gammaproteobacteria</taxon>
        <taxon>Lysobacterales</taxon>
        <taxon>Marinicellaceae</taxon>
        <taxon>Marinicella</taxon>
    </lineage>
</organism>
<feature type="chain" id="PRO_5020593609" description="DUF2891 family protein" evidence="1">
    <location>
        <begin position="24"/>
        <end position="544"/>
    </location>
</feature>
<evidence type="ECO:0008006" key="4">
    <source>
        <dbReference type="Google" id="ProtNLM"/>
    </source>
</evidence>
<evidence type="ECO:0000313" key="3">
    <source>
        <dbReference type="Proteomes" id="UP000295724"/>
    </source>
</evidence>
<feature type="signal peptide" evidence="1">
    <location>
        <begin position="1"/>
        <end position="23"/>
    </location>
</feature>
<dbReference type="InterPro" id="IPR021365">
    <property type="entry name" value="DUF2891"/>
</dbReference>
<evidence type="ECO:0000313" key="2">
    <source>
        <dbReference type="EMBL" id="TDR22616.1"/>
    </source>
</evidence>
<dbReference type="RefSeq" id="WP_211336999.1">
    <property type="nucleotide sequence ID" value="NZ_NIHB01000002.1"/>
</dbReference>
<accession>A0A4R6XS79</accession>
<dbReference type="EMBL" id="SNZB01000002">
    <property type="protein sequence ID" value="TDR22616.1"/>
    <property type="molecule type" value="Genomic_DNA"/>
</dbReference>
<reference evidence="2 3" key="1">
    <citation type="submission" date="2019-03" db="EMBL/GenBank/DDBJ databases">
        <title>Genomic Encyclopedia of Type Strains, Phase IV (KMG-IV): sequencing the most valuable type-strain genomes for metagenomic binning, comparative biology and taxonomic classification.</title>
        <authorList>
            <person name="Goeker M."/>
        </authorList>
    </citation>
    <scope>NUCLEOTIDE SEQUENCE [LARGE SCALE GENOMIC DNA]</scope>
    <source>
        <strain evidence="2 3">DSM 25488</strain>
    </source>
</reference>
<dbReference type="AlphaFoldDB" id="A0A4R6XS79"/>
<dbReference type="Pfam" id="PF11199">
    <property type="entry name" value="DUF2891"/>
    <property type="match status" value="1"/>
</dbReference>
<keyword evidence="3" id="KW-1185">Reference proteome</keyword>
<name>A0A4R6XS79_9GAMM</name>
<evidence type="ECO:0000256" key="1">
    <source>
        <dbReference type="SAM" id="SignalP"/>
    </source>
</evidence>
<keyword evidence="1" id="KW-0732">Signal</keyword>
<comment type="caution">
    <text evidence="2">The sequence shown here is derived from an EMBL/GenBank/DDBJ whole genome shotgun (WGS) entry which is preliminary data.</text>
</comment>
<proteinExistence type="predicted"/>